<evidence type="ECO:0000313" key="2">
    <source>
        <dbReference type="EMBL" id="GBM97608.1"/>
    </source>
</evidence>
<accession>A0A4Y2K6V9</accession>
<reference evidence="2 3" key="1">
    <citation type="journal article" date="2019" name="Sci. Rep.">
        <title>Orb-weaving spider Araneus ventricosus genome elucidates the spidroin gene catalogue.</title>
        <authorList>
            <person name="Kono N."/>
            <person name="Nakamura H."/>
            <person name="Ohtoshi R."/>
            <person name="Moran D.A.P."/>
            <person name="Shinohara A."/>
            <person name="Yoshida Y."/>
            <person name="Fujiwara M."/>
            <person name="Mori M."/>
            <person name="Tomita M."/>
            <person name="Arakawa K."/>
        </authorList>
    </citation>
    <scope>NUCLEOTIDE SEQUENCE [LARGE SCALE GENOMIC DNA]</scope>
</reference>
<comment type="caution">
    <text evidence="2">The sequence shown here is derived from an EMBL/GenBank/DDBJ whole genome shotgun (WGS) entry which is preliminary data.</text>
</comment>
<keyword evidence="1" id="KW-0472">Membrane</keyword>
<sequence>MNGDKTTIDWSPTIFQNIGQLNSKMALTSLRLNTSSVRVLKRFYNSGNLYSHFVSIGLIWLCIAGVLKSFVLGFEEATNQRQPTAASEKAPEDLSEKLQQTLYLTATFIFMR</sequence>
<evidence type="ECO:0000313" key="3">
    <source>
        <dbReference type="Proteomes" id="UP000499080"/>
    </source>
</evidence>
<feature type="transmembrane region" description="Helical" evidence="1">
    <location>
        <begin position="49"/>
        <end position="71"/>
    </location>
</feature>
<keyword evidence="3" id="KW-1185">Reference proteome</keyword>
<name>A0A4Y2K6V9_ARAVE</name>
<proteinExistence type="predicted"/>
<dbReference type="Proteomes" id="UP000499080">
    <property type="component" value="Unassembled WGS sequence"/>
</dbReference>
<keyword evidence="1" id="KW-0812">Transmembrane</keyword>
<protein>
    <submittedName>
        <fullName evidence="2">Uncharacterized protein</fullName>
    </submittedName>
</protein>
<dbReference type="EMBL" id="BGPR01004251">
    <property type="protein sequence ID" value="GBM97608.1"/>
    <property type="molecule type" value="Genomic_DNA"/>
</dbReference>
<organism evidence="2 3">
    <name type="scientific">Araneus ventricosus</name>
    <name type="common">Orbweaver spider</name>
    <name type="synonym">Epeira ventricosa</name>
    <dbReference type="NCBI Taxonomy" id="182803"/>
    <lineage>
        <taxon>Eukaryota</taxon>
        <taxon>Metazoa</taxon>
        <taxon>Ecdysozoa</taxon>
        <taxon>Arthropoda</taxon>
        <taxon>Chelicerata</taxon>
        <taxon>Arachnida</taxon>
        <taxon>Araneae</taxon>
        <taxon>Araneomorphae</taxon>
        <taxon>Entelegynae</taxon>
        <taxon>Araneoidea</taxon>
        <taxon>Araneidae</taxon>
        <taxon>Araneus</taxon>
    </lineage>
</organism>
<gene>
    <name evidence="2" type="ORF">AVEN_165866_1</name>
</gene>
<keyword evidence="1" id="KW-1133">Transmembrane helix</keyword>
<evidence type="ECO:0000256" key="1">
    <source>
        <dbReference type="SAM" id="Phobius"/>
    </source>
</evidence>
<dbReference type="AlphaFoldDB" id="A0A4Y2K6V9"/>